<dbReference type="EMBL" id="JAATJV010440622">
    <property type="protein sequence ID" value="MBZ3890562.1"/>
    <property type="molecule type" value="Genomic_DNA"/>
</dbReference>
<dbReference type="PANTHER" id="PTHR13135:SF0">
    <property type="entry name" value="PHOSPHORYLATED ADAPTER RNA EXPORT PROTEIN"/>
    <property type="match status" value="1"/>
</dbReference>
<organism evidence="2 3">
    <name type="scientific">Sciurus carolinensis</name>
    <name type="common">Eastern gray squirrel</name>
    <dbReference type="NCBI Taxonomy" id="30640"/>
    <lineage>
        <taxon>Eukaryota</taxon>
        <taxon>Metazoa</taxon>
        <taxon>Chordata</taxon>
        <taxon>Craniata</taxon>
        <taxon>Vertebrata</taxon>
        <taxon>Euteleostomi</taxon>
        <taxon>Mammalia</taxon>
        <taxon>Eutheria</taxon>
        <taxon>Euarchontoglires</taxon>
        <taxon>Glires</taxon>
        <taxon>Rodentia</taxon>
        <taxon>Sciuromorpha</taxon>
        <taxon>Sciuridae</taxon>
        <taxon>Sciurinae</taxon>
        <taxon>Sciurini</taxon>
        <taxon>Sciurus</taxon>
    </lineage>
</organism>
<feature type="region of interest" description="Disordered" evidence="1">
    <location>
        <begin position="111"/>
        <end position="131"/>
    </location>
</feature>
<gene>
    <name evidence="2" type="ORF">SUZIE_208575</name>
</gene>
<sequence>MHFIFQYLKNVFGAVPLEDGAGSQLHGRRQLSDSDSDMMAAASNRPLQLCPTKILDGDSAVRSFQSTATAYVPVSHYRTVKSVDSSEESFSDSDDDSSIWKCKQQKCLNPPSKPEPFQFDQNSEKPPVAGGKKVNNTWGAVLQEQNQDAVATELGILGMEGTIDKSRQSETYDYLPAKKLKRNLKNVQKN</sequence>
<keyword evidence="3" id="KW-1185">Reference proteome</keyword>
<evidence type="ECO:0000313" key="3">
    <source>
        <dbReference type="Proteomes" id="UP001166674"/>
    </source>
</evidence>
<accession>A0AA41NIQ2</accession>
<protein>
    <submittedName>
        <fullName evidence="2">Phosphorylated adapter RNA export protein</fullName>
    </submittedName>
</protein>
<dbReference type="GO" id="GO:0006408">
    <property type="term" value="P:snRNA export from nucleus"/>
    <property type="evidence" value="ECO:0007669"/>
    <property type="project" value="InterPro"/>
</dbReference>
<reference evidence="2" key="1">
    <citation type="submission" date="2020-03" db="EMBL/GenBank/DDBJ databases">
        <title>Studies in the Genomics of Life Span.</title>
        <authorList>
            <person name="Glass D."/>
        </authorList>
    </citation>
    <scope>NUCLEOTIDE SEQUENCE</scope>
    <source>
        <strain evidence="2">SUZIE</strain>
        <tissue evidence="2">Muscle</tissue>
    </source>
</reference>
<evidence type="ECO:0000313" key="2">
    <source>
        <dbReference type="EMBL" id="MBZ3890562.1"/>
    </source>
</evidence>
<dbReference type="AlphaFoldDB" id="A0AA41NIQ2"/>
<dbReference type="GO" id="GO:0005634">
    <property type="term" value="C:nucleus"/>
    <property type="evidence" value="ECO:0007669"/>
    <property type="project" value="TreeGrafter"/>
</dbReference>
<proteinExistence type="predicted"/>
<dbReference type="PANTHER" id="PTHR13135">
    <property type="entry name" value="CYTOSOLIC RESINIFERATOXIN BINDING PROTEIN RBP-26"/>
    <property type="match status" value="1"/>
</dbReference>
<evidence type="ECO:0000256" key="1">
    <source>
        <dbReference type="SAM" id="MobiDB-lite"/>
    </source>
</evidence>
<name>A0AA41NIQ2_SCICA</name>
<dbReference type="InterPro" id="IPR039047">
    <property type="entry name" value="PHAX"/>
</dbReference>
<comment type="caution">
    <text evidence="2">The sequence shown here is derived from an EMBL/GenBank/DDBJ whole genome shotgun (WGS) entry which is preliminary data.</text>
</comment>
<dbReference type="Proteomes" id="UP001166674">
    <property type="component" value="Unassembled WGS sequence"/>
</dbReference>